<dbReference type="Gene3D" id="2.60.120.260">
    <property type="entry name" value="Galactose-binding domain-like"/>
    <property type="match status" value="1"/>
</dbReference>
<comment type="caution">
    <text evidence="1">The sequence shown here is derived from an EMBL/GenBank/DDBJ whole genome shotgun (WGS) entry which is preliminary data.</text>
</comment>
<organism evidence="1">
    <name type="scientific">marine sediment metagenome</name>
    <dbReference type="NCBI Taxonomy" id="412755"/>
    <lineage>
        <taxon>unclassified sequences</taxon>
        <taxon>metagenomes</taxon>
        <taxon>ecological metagenomes</taxon>
    </lineage>
</organism>
<reference evidence="1" key="1">
    <citation type="journal article" date="2014" name="Front. Microbiol.">
        <title>High frequency of phylogenetically diverse reductive dehalogenase-homologous genes in deep subseafloor sedimentary metagenomes.</title>
        <authorList>
            <person name="Kawai M."/>
            <person name="Futagami T."/>
            <person name="Toyoda A."/>
            <person name="Takaki Y."/>
            <person name="Nishi S."/>
            <person name="Hori S."/>
            <person name="Arai W."/>
            <person name="Tsubouchi T."/>
            <person name="Morono Y."/>
            <person name="Uchiyama I."/>
            <person name="Ito T."/>
            <person name="Fujiyama A."/>
            <person name="Inagaki F."/>
            <person name="Takami H."/>
        </authorList>
    </citation>
    <scope>NUCLEOTIDE SEQUENCE</scope>
    <source>
        <strain evidence="1">Expedition CK06-06</strain>
    </source>
</reference>
<proteinExistence type="predicted"/>
<dbReference type="EMBL" id="BARU01008291">
    <property type="protein sequence ID" value="GAH39300.1"/>
    <property type="molecule type" value="Genomic_DNA"/>
</dbReference>
<dbReference type="AlphaFoldDB" id="X1G3B4"/>
<protein>
    <submittedName>
        <fullName evidence="1">Uncharacterized protein</fullName>
    </submittedName>
</protein>
<evidence type="ECO:0000313" key="1">
    <source>
        <dbReference type="EMBL" id="GAH39300.1"/>
    </source>
</evidence>
<sequence>MDRTELRHTISRLLGDMVVLGKATAGADTYITDTNNLIHGVTNQLMGYEVYVFTGTNIGKSRIINSSDATLHKIHFAAMTPDCTTTTEYEVHRKHRVADYERAIDMAIDTAKVAIGRDKLNYYVDKVDTTLVMNDILMGAGQFERWSSGTSSAPDGFTVDASATIARESTYVDKGLYSAKLTNGAAAVGYLQWAMTQYLKYAEKSFNLYGRFWTGTASRLRAHLDDGVTTDEYSDYHTGGSGFEDFEIENFEVDDAPTEFTLQLRTETGGALIGYWDNVRLLSGEPIYEYTLPSYPSPFATISEVWIESGVEDVYDYLVPKSVIRVVREPSLKL</sequence>
<accession>X1G3B4</accession>
<name>X1G3B4_9ZZZZ</name>
<gene>
    <name evidence="1" type="ORF">S03H2_16243</name>
</gene>
<feature type="non-terminal residue" evidence="1">
    <location>
        <position position="334"/>
    </location>
</feature>